<name>A0AAD3M2X1_LATJO</name>
<dbReference type="AlphaFoldDB" id="A0AAD3M2X1"/>
<feature type="region of interest" description="Disordered" evidence="1">
    <location>
        <begin position="171"/>
        <end position="354"/>
    </location>
</feature>
<organism evidence="2 3">
    <name type="scientific">Lates japonicus</name>
    <name type="common">Japanese lates</name>
    <dbReference type="NCBI Taxonomy" id="270547"/>
    <lineage>
        <taxon>Eukaryota</taxon>
        <taxon>Metazoa</taxon>
        <taxon>Chordata</taxon>
        <taxon>Craniata</taxon>
        <taxon>Vertebrata</taxon>
        <taxon>Euteleostomi</taxon>
        <taxon>Actinopterygii</taxon>
        <taxon>Neopterygii</taxon>
        <taxon>Teleostei</taxon>
        <taxon>Neoteleostei</taxon>
        <taxon>Acanthomorphata</taxon>
        <taxon>Carangaria</taxon>
        <taxon>Carangaria incertae sedis</taxon>
        <taxon>Centropomidae</taxon>
        <taxon>Lates</taxon>
    </lineage>
</organism>
<gene>
    <name evidence="2" type="ORF">AKAME5_002703500</name>
</gene>
<feature type="compositionally biased region" description="Basic residues" evidence="1">
    <location>
        <begin position="268"/>
        <end position="277"/>
    </location>
</feature>
<evidence type="ECO:0000313" key="2">
    <source>
        <dbReference type="EMBL" id="GLD46572.1"/>
    </source>
</evidence>
<feature type="compositionally biased region" description="Basic residues" evidence="1">
    <location>
        <begin position="311"/>
        <end position="325"/>
    </location>
</feature>
<dbReference type="InterPro" id="IPR050656">
    <property type="entry name" value="PINX1"/>
</dbReference>
<feature type="region of interest" description="Disordered" evidence="1">
    <location>
        <begin position="1"/>
        <end position="23"/>
    </location>
</feature>
<comment type="caution">
    <text evidence="2">The sequence shown here is derived from an EMBL/GenBank/DDBJ whole genome shotgun (WGS) entry which is preliminary data.</text>
</comment>
<feature type="compositionally biased region" description="Low complexity" evidence="1">
    <location>
        <begin position="102"/>
        <end position="112"/>
    </location>
</feature>
<sequence length="409" mass="45925">MKFDPRPANVPPDCNHSARDTTNGKAEKLPFHWWDHVHGAPSSLQVESDQNGIKLKKTMEEDEEDGMISNKKPRKATLAKAKLYGCFVKSATLLSGQEQPEPKSSNSDNSSSSDEEEDDQKLDLSSTTKLSDADLVKACGGRTAHKGARHGLTMSAKLARLEQQEAEFMAKYGKKSQPVSASLACVTPADQRAESQEEDTRKKTKKKKSTGRINELNGNEVSETPETDVKPKKKKKEKKAVEKAEEITDAVSTEDLMCVENSEADHSHKTKRKHKKNNNTEWKEEDRAPSTATESKSLEETAELHTDIEVKKKKKKKKTKKSSKHHSVEEESNETESSQSELVHDGAPKTKKRKATVLLEEAEVTEETSVNIDTIKQKRKKCKKEKTFIDDKVYNEVLPPKKKKKKYSI</sequence>
<dbReference type="Proteomes" id="UP001279410">
    <property type="component" value="Unassembled WGS sequence"/>
</dbReference>
<evidence type="ECO:0000313" key="3">
    <source>
        <dbReference type="Proteomes" id="UP001279410"/>
    </source>
</evidence>
<dbReference type="EMBL" id="BRZM01003230">
    <property type="protein sequence ID" value="GLD46572.1"/>
    <property type="molecule type" value="Genomic_DNA"/>
</dbReference>
<dbReference type="PANTHER" id="PTHR23149:SF9">
    <property type="entry name" value="G PATCH DOMAIN-CONTAINING PROTEIN 4"/>
    <property type="match status" value="1"/>
</dbReference>
<feature type="compositionally biased region" description="Basic and acidic residues" evidence="1">
    <location>
        <begin position="296"/>
        <end position="310"/>
    </location>
</feature>
<accession>A0AAD3M2X1</accession>
<reference evidence="2" key="1">
    <citation type="submission" date="2022-08" db="EMBL/GenBank/DDBJ databases">
        <title>Genome sequencing of akame (Lates japonicus).</title>
        <authorList>
            <person name="Hashiguchi Y."/>
            <person name="Takahashi H."/>
        </authorList>
    </citation>
    <scope>NUCLEOTIDE SEQUENCE</scope>
    <source>
        <strain evidence="2">Kochi</strain>
    </source>
</reference>
<evidence type="ECO:0000256" key="1">
    <source>
        <dbReference type="SAM" id="MobiDB-lite"/>
    </source>
</evidence>
<feature type="compositionally biased region" description="Basic and acidic residues" evidence="1">
    <location>
        <begin position="191"/>
        <end position="201"/>
    </location>
</feature>
<keyword evidence="3" id="KW-1185">Reference proteome</keyword>
<dbReference type="PANTHER" id="PTHR23149">
    <property type="entry name" value="G PATCH DOMAIN CONTAINING PROTEIN"/>
    <property type="match status" value="1"/>
</dbReference>
<proteinExistence type="predicted"/>
<feature type="compositionally biased region" description="Polar residues" evidence="1">
    <location>
        <begin position="42"/>
        <end position="51"/>
    </location>
</feature>
<dbReference type="GO" id="GO:0005730">
    <property type="term" value="C:nucleolus"/>
    <property type="evidence" value="ECO:0007669"/>
    <property type="project" value="TreeGrafter"/>
</dbReference>
<feature type="region of interest" description="Disordered" evidence="1">
    <location>
        <begin position="93"/>
        <end position="128"/>
    </location>
</feature>
<protein>
    <submittedName>
        <fullName evidence="2">G patch domain-containing protein 4</fullName>
    </submittedName>
</protein>
<feature type="region of interest" description="Disordered" evidence="1">
    <location>
        <begin position="39"/>
        <end position="74"/>
    </location>
</feature>